<evidence type="ECO:0000313" key="1">
    <source>
        <dbReference type="EMBL" id="MBW4465463.1"/>
    </source>
</evidence>
<organism evidence="1 2">
    <name type="scientific">Pegethrix bostrychoides GSE-TBD4-15B</name>
    <dbReference type="NCBI Taxonomy" id="2839662"/>
    <lineage>
        <taxon>Bacteria</taxon>
        <taxon>Bacillati</taxon>
        <taxon>Cyanobacteriota</taxon>
        <taxon>Cyanophyceae</taxon>
        <taxon>Oculatellales</taxon>
        <taxon>Oculatellaceae</taxon>
        <taxon>Pegethrix</taxon>
    </lineage>
</organism>
<sequence length="50" mass="5422">MDASPEMIERIYSRNLTVAAFGFPGQKSVKNEGGSVLGMQFSVDSTQAIR</sequence>
<reference evidence="1" key="2">
    <citation type="journal article" date="2022" name="Microbiol. Resour. Announc.">
        <title>Metagenome Sequencing to Explore Phylogenomics of Terrestrial Cyanobacteria.</title>
        <authorList>
            <person name="Ward R.D."/>
            <person name="Stajich J.E."/>
            <person name="Johansen J.R."/>
            <person name="Huntemann M."/>
            <person name="Clum A."/>
            <person name="Foster B."/>
            <person name="Foster B."/>
            <person name="Roux S."/>
            <person name="Palaniappan K."/>
            <person name="Varghese N."/>
            <person name="Mukherjee S."/>
            <person name="Reddy T.B.K."/>
            <person name="Daum C."/>
            <person name="Copeland A."/>
            <person name="Chen I.A."/>
            <person name="Ivanova N.N."/>
            <person name="Kyrpides N.C."/>
            <person name="Shapiro N."/>
            <person name="Eloe-Fadrosh E.A."/>
            <person name="Pietrasiak N."/>
        </authorList>
    </citation>
    <scope>NUCLEOTIDE SEQUENCE</scope>
    <source>
        <strain evidence="1">GSE-TBD4-15B</strain>
    </source>
</reference>
<gene>
    <name evidence="1" type="ORF">KME07_08480</name>
</gene>
<evidence type="ECO:0000313" key="2">
    <source>
        <dbReference type="Proteomes" id="UP000707356"/>
    </source>
</evidence>
<proteinExistence type="predicted"/>
<dbReference type="AlphaFoldDB" id="A0A951U488"/>
<reference evidence="1" key="1">
    <citation type="submission" date="2021-05" db="EMBL/GenBank/DDBJ databases">
        <authorList>
            <person name="Pietrasiak N."/>
            <person name="Ward R."/>
            <person name="Stajich J.E."/>
            <person name="Kurbessoian T."/>
        </authorList>
    </citation>
    <scope>NUCLEOTIDE SEQUENCE</scope>
    <source>
        <strain evidence="1">GSE-TBD4-15B</strain>
    </source>
</reference>
<protein>
    <submittedName>
        <fullName evidence="1">Uncharacterized protein</fullName>
    </submittedName>
</protein>
<name>A0A951U488_9CYAN</name>
<dbReference type="Proteomes" id="UP000707356">
    <property type="component" value="Unassembled WGS sequence"/>
</dbReference>
<comment type="caution">
    <text evidence="1">The sequence shown here is derived from an EMBL/GenBank/DDBJ whole genome shotgun (WGS) entry which is preliminary data.</text>
</comment>
<dbReference type="EMBL" id="JAHHHV010000044">
    <property type="protein sequence ID" value="MBW4465463.1"/>
    <property type="molecule type" value="Genomic_DNA"/>
</dbReference>
<accession>A0A951U488</accession>